<evidence type="ECO:0000313" key="2">
    <source>
        <dbReference type="EMBL" id="OMJ12159.1"/>
    </source>
</evidence>
<evidence type="ECO:0000256" key="1">
    <source>
        <dbReference type="SAM" id="MobiDB-lite"/>
    </source>
</evidence>
<feature type="region of interest" description="Disordered" evidence="1">
    <location>
        <begin position="169"/>
        <end position="222"/>
    </location>
</feature>
<feature type="compositionally biased region" description="Polar residues" evidence="1">
    <location>
        <begin position="178"/>
        <end position="196"/>
    </location>
</feature>
<keyword evidence="3" id="KW-1185">Reference proteome</keyword>
<reference evidence="2 3" key="1">
    <citation type="submission" date="2017-01" db="EMBL/GenBank/DDBJ databases">
        <authorList>
            <person name="Mah S.A."/>
            <person name="Swanson W.J."/>
            <person name="Moy G.W."/>
            <person name="Vacquier V.D."/>
        </authorList>
    </citation>
    <scope>NUCLEOTIDE SEQUENCE [LARGE SCALE GENOMIC DNA]</scope>
    <source>
        <strain evidence="2 3">GSMNP</strain>
    </source>
</reference>
<name>A0A1R1XC06_9FUNG</name>
<dbReference type="AlphaFoldDB" id="A0A1R1XC06"/>
<evidence type="ECO:0000313" key="3">
    <source>
        <dbReference type="Proteomes" id="UP000187283"/>
    </source>
</evidence>
<organism evidence="2 3">
    <name type="scientific">Smittium culicis</name>
    <dbReference type="NCBI Taxonomy" id="133412"/>
    <lineage>
        <taxon>Eukaryota</taxon>
        <taxon>Fungi</taxon>
        <taxon>Fungi incertae sedis</taxon>
        <taxon>Zoopagomycota</taxon>
        <taxon>Kickxellomycotina</taxon>
        <taxon>Harpellomycetes</taxon>
        <taxon>Harpellales</taxon>
        <taxon>Legeriomycetaceae</taxon>
        <taxon>Smittium</taxon>
    </lineage>
</organism>
<sequence>MDQIPESEAVGNQEQLRILTEMLKQLYREKPLNDSASITVNKVDSALYGIQLALVHATRPIDYYVHQRIQESPGIDTKEDHEVLFASIMRAMLSDIPPTLTQARIDRLHKGLGTSRKIDATHALIAKKPGTKRQRIQPFLEMEFRIPFKNPHSPAPISKDARRIPFEIDSTLRGPFGPTTSEQPSNSTSDVPSASVQEKFESGGQKSFDGASGLTPSQESRR</sequence>
<proteinExistence type="predicted"/>
<comment type="caution">
    <text evidence="2">The sequence shown here is derived from an EMBL/GenBank/DDBJ whole genome shotgun (WGS) entry which is preliminary data.</text>
</comment>
<accession>A0A1R1XC06</accession>
<dbReference type="Proteomes" id="UP000187283">
    <property type="component" value="Unassembled WGS sequence"/>
</dbReference>
<dbReference type="EMBL" id="LSSN01004113">
    <property type="protein sequence ID" value="OMJ12159.1"/>
    <property type="molecule type" value="Genomic_DNA"/>
</dbReference>
<gene>
    <name evidence="2" type="ORF">AYI70_g9284</name>
</gene>
<protein>
    <submittedName>
        <fullName evidence="2">Uncharacterized protein</fullName>
    </submittedName>
</protein>